<name>A0A7S3PCI0_9STRA</name>
<accession>A0A7S3PCI0</accession>
<feature type="compositionally biased region" description="Low complexity" evidence="1">
    <location>
        <begin position="144"/>
        <end position="157"/>
    </location>
</feature>
<reference evidence="2" key="1">
    <citation type="submission" date="2021-01" db="EMBL/GenBank/DDBJ databases">
        <authorList>
            <person name="Corre E."/>
            <person name="Pelletier E."/>
            <person name="Niang G."/>
            <person name="Scheremetjew M."/>
            <person name="Finn R."/>
            <person name="Kale V."/>
            <person name="Holt S."/>
            <person name="Cochrane G."/>
            <person name="Meng A."/>
            <person name="Brown T."/>
            <person name="Cohen L."/>
        </authorList>
    </citation>
    <scope>NUCLEOTIDE SEQUENCE</scope>
    <source>
        <strain evidence="2">CCMP127</strain>
    </source>
</reference>
<evidence type="ECO:0000256" key="1">
    <source>
        <dbReference type="SAM" id="MobiDB-lite"/>
    </source>
</evidence>
<evidence type="ECO:0000313" key="2">
    <source>
        <dbReference type="EMBL" id="CAE0419793.1"/>
    </source>
</evidence>
<dbReference type="EMBL" id="HBIM01022323">
    <property type="protein sequence ID" value="CAE0419793.1"/>
    <property type="molecule type" value="Transcribed_RNA"/>
</dbReference>
<feature type="region of interest" description="Disordered" evidence="1">
    <location>
        <begin position="139"/>
        <end position="196"/>
    </location>
</feature>
<dbReference type="AlphaFoldDB" id="A0A7S3PCI0"/>
<feature type="compositionally biased region" description="Low complexity" evidence="1">
    <location>
        <begin position="166"/>
        <end position="196"/>
    </location>
</feature>
<proteinExistence type="predicted"/>
<sequence length="239" mass="26656">MSDQRIDVFFTSGEHPQRGILGVDWNEKDLGDLQAFVRMLTDLPSDVHRLECSLCLGRAQESTPVNVYRRLRMRVRQIETTLATSNANLEELQVRFYVTRRGTQPTVETLHVTPTINRGFSPRVQFFLVRNKLLHQAQALAEPTRTNTTTAQQSSSSMENQEVSQSPPISSSTAPATTATTTTTTTTTLSCSSSTLSPQERHAVWGRALTSLVQRRDRGLTASSIYVLLQKNVDYLPCG</sequence>
<organism evidence="2">
    <name type="scientific">Amphora coffeiformis</name>
    <dbReference type="NCBI Taxonomy" id="265554"/>
    <lineage>
        <taxon>Eukaryota</taxon>
        <taxon>Sar</taxon>
        <taxon>Stramenopiles</taxon>
        <taxon>Ochrophyta</taxon>
        <taxon>Bacillariophyta</taxon>
        <taxon>Bacillariophyceae</taxon>
        <taxon>Bacillariophycidae</taxon>
        <taxon>Thalassiophysales</taxon>
        <taxon>Catenulaceae</taxon>
        <taxon>Amphora</taxon>
    </lineage>
</organism>
<protein>
    <submittedName>
        <fullName evidence="2">Uncharacterized protein</fullName>
    </submittedName>
</protein>
<gene>
    <name evidence="2" type="ORF">ACOF00016_LOCUS16594</name>
</gene>